<name>A0ABP7JGZ4_9ACTN</name>
<dbReference type="EMBL" id="BAAAZA010000001">
    <property type="protein sequence ID" value="GAA3843882.1"/>
    <property type="molecule type" value="Genomic_DNA"/>
</dbReference>
<gene>
    <name evidence="3" type="ORF">GCM10022207_00370</name>
</gene>
<evidence type="ECO:0000256" key="2">
    <source>
        <dbReference type="SAM" id="Phobius"/>
    </source>
</evidence>
<dbReference type="Proteomes" id="UP001501563">
    <property type="component" value="Unassembled WGS sequence"/>
</dbReference>
<evidence type="ECO:0008006" key="5">
    <source>
        <dbReference type="Google" id="ProtNLM"/>
    </source>
</evidence>
<keyword evidence="2" id="KW-0472">Membrane</keyword>
<protein>
    <recommendedName>
        <fullName evidence="5">CU044_5270 family protein</fullName>
    </recommendedName>
</protein>
<dbReference type="NCBIfam" id="NF038083">
    <property type="entry name" value="CU044_5270_fam"/>
    <property type="match status" value="1"/>
</dbReference>
<dbReference type="RefSeq" id="WP_345545303.1">
    <property type="nucleotide sequence ID" value="NZ_BAAAZA010000001.1"/>
</dbReference>
<keyword evidence="2" id="KW-0812">Transmembrane</keyword>
<feature type="transmembrane region" description="Helical" evidence="2">
    <location>
        <begin position="64"/>
        <end position="85"/>
    </location>
</feature>
<evidence type="ECO:0000256" key="1">
    <source>
        <dbReference type="SAM" id="MobiDB-lite"/>
    </source>
</evidence>
<accession>A0ABP7JGZ4</accession>
<comment type="caution">
    <text evidence="3">The sequence shown here is derived from an EMBL/GenBank/DDBJ whole genome shotgun (WGS) entry which is preliminary data.</text>
</comment>
<reference evidence="4" key="1">
    <citation type="journal article" date="2019" name="Int. J. Syst. Evol. Microbiol.">
        <title>The Global Catalogue of Microorganisms (GCM) 10K type strain sequencing project: providing services to taxonomists for standard genome sequencing and annotation.</title>
        <authorList>
            <consortium name="The Broad Institute Genomics Platform"/>
            <consortium name="The Broad Institute Genome Sequencing Center for Infectious Disease"/>
            <person name="Wu L."/>
            <person name="Ma J."/>
        </authorList>
    </citation>
    <scope>NUCLEOTIDE SEQUENCE [LARGE SCALE GENOMIC DNA]</scope>
    <source>
        <strain evidence="4">JCM 16578</strain>
    </source>
</reference>
<keyword evidence="4" id="KW-1185">Reference proteome</keyword>
<proteinExistence type="predicted"/>
<sequence length="409" mass="43502">MKNTRNRPGRPDVMKVLADARPDALDPSLLVDPTRQREDLARIVDEAPDGRVTRFLAARRRSGFRPLGAVALAAVAASAVAVTTLDWREPADRPAAQPRSSAATELPGAGEDVHVDGHLELLSAAEQAANSADQGTYWQTTTRSENVDVAGEQGRLFAVRSTSTSEWSVGVRPGTGSLMVSGLDSLTEPRTAADKARWRAAGSPGTVRVEVAKKAGTGVIGYPMGTGRPMVMKTNLNDKIYAVGPRNVSYKDLRALPSTSGELRSYLERAYATDNGAESGTTGRSAWMLRQAADLVTMPVKPAVRAAAYRVMADLPGVRVTGRVSDPLGREGVGVDFPVAYPTPLGTTRERLVVDPSTGAMLSDQVVLVKASARAKEAGLDAGTTVNYEATTRMNWGERQIAVPKNARS</sequence>
<evidence type="ECO:0000313" key="4">
    <source>
        <dbReference type="Proteomes" id="UP001501563"/>
    </source>
</evidence>
<evidence type="ECO:0000313" key="3">
    <source>
        <dbReference type="EMBL" id="GAA3843882.1"/>
    </source>
</evidence>
<feature type="region of interest" description="Disordered" evidence="1">
    <location>
        <begin position="90"/>
        <end position="111"/>
    </location>
</feature>
<keyword evidence="2" id="KW-1133">Transmembrane helix</keyword>
<organism evidence="3 4">
    <name type="scientific">Streptomyces lannensis</name>
    <dbReference type="NCBI Taxonomy" id="766498"/>
    <lineage>
        <taxon>Bacteria</taxon>
        <taxon>Bacillati</taxon>
        <taxon>Actinomycetota</taxon>
        <taxon>Actinomycetes</taxon>
        <taxon>Kitasatosporales</taxon>
        <taxon>Streptomycetaceae</taxon>
        <taxon>Streptomyces</taxon>
    </lineage>
</organism>
<dbReference type="InterPro" id="IPR047789">
    <property type="entry name" value="CU044_5270-like"/>
</dbReference>